<evidence type="ECO:0000256" key="1">
    <source>
        <dbReference type="SAM" id="Phobius"/>
    </source>
</evidence>
<evidence type="ECO:0008006" key="8">
    <source>
        <dbReference type="Google" id="ProtNLM"/>
    </source>
</evidence>
<dbReference type="AlphaFoldDB" id="A0A2H4V9P4"/>
<feature type="transmembrane region" description="Helical" evidence="1">
    <location>
        <begin position="30"/>
        <end position="49"/>
    </location>
</feature>
<protein>
    <recommendedName>
        <fullName evidence="8">DUF308 domain-containing protein</fullName>
    </recommendedName>
</protein>
<keyword evidence="1" id="KW-1133">Transmembrane helix</keyword>
<dbReference type="Proteomes" id="UP000232631">
    <property type="component" value="Chromosome"/>
</dbReference>
<evidence type="ECO:0000313" key="6">
    <source>
        <dbReference type="Proteomes" id="UP000232806"/>
    </source>
</evidence>
<dbReference type="Pfam" id="PF03729">
    <property type="entry name" value="DUF308"/>
    <property type="match status" value="1"/>
</dbReference>
<dbReference type="Proteomes" id="UP000591058">
    <property type="component" value="Unassembled WGS sequence"/>
</dbReference>
<dbReference type="Proteomes" id="UP000232806">
    <property type="component" value="Chromosome"/>
</dbReference>
<evidence type="ECO:0000313" key="7">
    <source>
        <dbReference type="Proteomes" id="UP000591058"/>
    </source>
</evidence>
<keyword evidence="1" id="KW-0812">Transmembrane</keyword>
<reference evidence="5 6" key="1">
    <citation type="submission" date="2016-10" db="EMBL/GenBank/DDBJ databases">
        <title>Comparative genomics between deep and shallow subseafloor isolates.</title>
        <authorList>
            <person name="Ishii S."/>
            <person name="Miller J.R."/>
            <person name="Sutton G."/>
            <person name="Suzuki S."/>
            <person name="Methe B."/>
            <person name="Inagaki F."/>
            <person name="Imachi H."/>
        </authorList>
    </citation>
    <scope>NUCLEOTIDE SEQUENCE [LARGE SCALE GENOMIC DNA]</scope>
    <source>
        <strain evidence="3 5">A8p</strain>
        <strain evidence="2 6">MO-MB1</strain>
    </source>
</reference>
<keyword evidence="5" id="KW-1185">Reference proteome</keyword>
<keyword evidence="1" id="KW-0472">Membrane</keyword>
<reference evidence="4 7" key="2">
    <citation type="submission" date="2020-04" db="EMBL/GenBank/DDBJ databases">
        <title>Draft genome of Methanobacterium subterraneum isolated from animal feces.</title>
        <authorList>
            <person name="Ouboter H.T."/>
            <person name="Berger S."/>
            <person name="Gungor E."/>
            <person name="Jetten M.S.M."/>
            <person name="Welte C.U."/>
        </authorList>
    </citation>
    <scope>NUCLEOTIDE SEQUENCE [LARGE SCALE GENOMIC DNA]</scope>
    <source>
        <strain evidence="4">HO_2020</strain>
    </source>
</reference>
<dbReference type="EMBL" id="JABBYL010000010">
    <property type="protein sequence ID" value="NMO08753.1"/>
    <property type="molecule type" value="Genomic_DNA"/>
</dbReference>
<organism evidence="2 6">
    <name type="scientific">Methanobacterium subterraneum</name>
    <dbReference type="NCBI Taxonomy" id="59277"/>
    <lineage>
        <taxon>Archaea</taxon>
        <taxon>Methanobacteriati</taxon>
        <taxon>Methanobacteriota</taxon>
        <taxon>Methanomada group</taxon>
        <taxon>Methanobacteria</taxon>
        <taxon>Methanobacteriales</taxon>
        <taxon>Methanobacteriaceae</taxon>
        <taxon>Methanobacterium</taxon>
    </lineage>
</organism>
<name>A0A2H4V9P4_9EURY</name>
<evidence type="ECO:0000313" key="5">
    <source>
        <dbReference type="Proteomes" id="UP000232631"/>
    </source>
</evidence>
<evidence type="ECO:0000313" key="2">
    <source>
        <dbReference type="EMBL" id="AUB54814.1"/>
    </source>
</evidence>
<feature type="transmembrane region" description="Helical" evidence="1">
    <location>
        <begin position="114"/>
        <end position="133"/>
    </location>
</feature>
<dbReference type="EMBL" id="CP017766">
    <property type="protein sequence ID" value="AUB54814.1"/>
    <property type="molecule type" value="Genomic_DNA"/>
</dbReference>
<accession>A0A2H4VT99</accession>
<dbReference type="EMBL" id="CP017768">
    <property type="protein sequence ID" value="AUB61333.1"/>
    <property type="molecule type" value="Genomic_DNA"/>
</dbReference>
<gene>
    <name evidence="2" type="ORF">BK007_01470</name>
    <name evidence="3" type="ORF">BK009_12010</name>
    <name evidence="4" type="ORF">HG719_02735</name>
</gene>
<feature type="transmembrane region" description="Helical" evidence="1">
    <location>
        <begin position="56"/>
        <end position="80"/>
    </location>
</feature>
<dbReference type="KEGG" id="msub:BK009_12010"/>
<feature type="transmembrane region" description="Helical" evidence="1">
    <location>
        <begin position="5"/>
        <end position="24"/>
    </location>
</feature>
<evidence type="ECO:0000313" key="3">
    <source>
        <dbReference type="EMBL" id="AUB61333.1"/>
    </source>
</evidence>
<dbReference type="OrthoDB" id="71593at2157"/>
<evidence type="ECO:0000313" key="4">
    <source>
        <dbReference type="EMBL" id="NMO08753.1"/>
    </source>
</evidence>
<accession>A0A2H4V9P4</accession>
<feature type="transmembrane region" description="Helical" evidence="1">
    <location>
        <begin position="86"/>
        <end position="107"/>
    </location>
</feature>
<proteinExistence type="predicted"/>
<feature type="transmembrane region" description="Helical" evidence="1">
    <location>
        <begin position="139"/>
        <end position="156"/>
    </location>
</feature>
<dbReference type="GeneID" id="35123894"/>
<sequence length="158" mass="17163">MKNTIVGIIAIIVAIIMITAPVVGLATLGLISGLLILGMGVWLTILGFSERTSNDLWLFPFLVGIVGIIMGITFLFNTSWLINLGLWAYIITGILLLITGIIALLVGERKTYKVYAGIFGLLFGFLFIIVGFYNLNPNILGFITGIGLLIYGILNIRE</sequence>
<dbReference type="InterPro" id="IPR005325">
    <property type="entry name" value="DUF308_memb"/>
</dbReference>
<dbReference type="RefSeq" id="WP_100904792.1">
    <property type="nucleotide sequence ID" value="NZ_CP017766.1"/>
</dbReference>